<dbReference type="AlphaFoldDB" id="A0AAE3J991"/>
<sequence length="257" mass="28271">MNLRKKIIGAIVTVLIVITNIVVFAQTEKKPQTTLAVEPKRTEAGIEYNLYLENTNCLSTLFFEMNFDGKNVGKATLEKNECFDILHTTWNTDNRISVKGYLGRTGNKMGFSSNERIKVAKIVIPIDVSSAGEFIADISNVICAGITETDGTAVKGEVKVYETSIKYSAKECSILDFSQDAVDILSSKAQNVDVIFAAYDENGKLVSAHKENVTLQQGKNKLDVSGIDFTNSESISVMIWDSMASMRPFADKATINK</sequence>
<dbReference type="EMBL" id="JAJEQM010000007">
    <property type="protein sequence ID" value="MCC2210399.1"/>
    <property type="molecule type" value="Genomic_DNA"/>
</dbReference>
<evidence type="ECO:0000313" key="3">
    <source>
        <dbReference type="Proteomes" id="UP001198242"/>
    </source>
</evidence>
<keyword evidence="1" id="KW-0812">Transmembrane</keyword>
<comment type="caution">
    <text evidence="2">The sequence shown here is derived from an EMBL/GenBank/DDBJ whole genome shotgun (WGS) entry which is preliminary data.</text>
</comment>
<evidence type="ECO:0000313" key="2">
    <source>
        <dbReference type="EMBL" id="MCC2210399.1"/>
    </source>
</evidence>
<keyword evidence="1" id="KW-0472">Membrane</keyword>
<dbReference type="RefSeq" id="WP_022229113.1">
    <property type="nucleotide sequence ID" value="NZ_JAJEQM010000007.1"/>
</dbReference>
<evidence type="ECO:0000256" key="1">
    <source>
        <dbReference type="SAM" id="Phobius"/>
    </source>
</evidence>
<keyword evidence="3" id="KW-1185">Reference proteome</keyword>
<organism evidence="2 3">
    <name type="scientific">Hominilimicola fabiformis</name>
    <dbReference type="NCBI Taxonomy" id="2885356"/>
    <lineage>
        <taxon>Bacteria</taxon>
        <taxon>Bacillati</taxon>
        <taxon>Bacillota</taxon>
        <taxon>Clostridia</taxon>
        <taxon>Eubacteriales</taxon>
        <taxon>Oscillospiraceae</taxon>
        <taxon>Hominilimicola</taxon>
    </lineage>
</organism>
<dbReference type="Proteomes" id="UP001198242">
    <property type="component" value="Unassembled WGS sequence"/>
</dbReference>
<feature type="transmembrane region" description="Helical" evidence="1">
    <location>
        <begin position="7"/>
        <end position="25"/>
    </location>
</feature>
<proteinExistence type="predicted"/>
<keyword evidence="1" id="KW-1133">Transmembrane helix</keyword>
<protein>
    <submittedName>
        <fullName evidence="2">Uncharacterized protein</fullName>
    </submittedName>
</protein>
<gene>
    <name evidence="2" type="ORF">LKE05_06295</name>
</gene>
<name>A0AAE3J991_9FIRM</name>
<reference evidence="2 3" key="1">
    <citation type="submission" date="2021-10" db="EMBL/GenBank/DDBJ databases">
        <title>Anaerobic single-cell dispensing facilitates the cultivation of human gut bacteria.</title>
        <authorList>
            <person name="Afrizal A."/>
        </authorList>
    </citation>
    <scope>NUCLEOTIDE SEQUENCE [LARGE SCALE GENOMIC DNA]</scope>
    <source>
        <strain evidence="2 3">CLA-AA-H232</strain>
    </source>
</reference>
<accession>A0AAE3J991</accession>